<feature type="non-terminal residue" evidence="1">
    <location>
        <position position="1"/>
    </location>
</feature>
<sequence length="201" mass="21243">DEIGVFEMSDVGLMEVTNPSALFLANRLENGEIWGSAVFAGLEGSRPLLVEIQALVAPSPPGSSRRTVVGWDNNRLAMVLAVLDARCGLGLADHDVYLNVAGGLRIAEPAADLAVAAALVSSMMEVPVPVETVLFGEISLSGEVRPVAQSDLRLKEAAKLGFSKALTPPARRGRQTTLEVGEITRLIELVELFAADDVKAV</sequence>
<dbReference type="PANTHER" id="PTHR32472">
    <property type="entry name" value="DNA REPAIR PROTEIN RADA"/>
    <property type="match status" value="1"/>
</dbReference>
<accession>A0A382TE89</accession>
<evidence type="ECO:0008006" key="2">
    <source>
        <dbReference type="Google" id="ProtNLM"/>
    </source>
</evidence>
<dbReference type="AlphaFoldDB" id="A0A382TE89"/>
<dbReference type="GO" id="GO:0000725">
    <property type="term" value="P:recombinational repair"/>
    <property type="evidence" value="ECO:0007669"/>
    <property type="project" value="TreeGrafter"/>
</dbReference>
<gene>
    <name evidence="1" type="ORF">METZ01_LOCUS372969</name>
</gene>
<protein>
    <recommendedName>
        <fullName evidence="2">DNA repair protein RadA</fullName>
    </recommendedName>
</protein>
<reference evidence="1" key="1">
    <citation type="submission" date="2018-05" db="EMBL/GenBank/DDBJ databases">
        <authorList>
            <person name="Lanie J.A."/>
            <person name="Ng W.-L."/>
            <person name="Kazmierczak K.M."/>
            <person name="Andrzejewski T.M."/>
            <person name="Davidsen T.M."/>
            <person name="Wayne K.J."/>
            <person name="Tettelin H."/>
            <person name="Glass J.I."/>
            <person name="Rusch D."/>
            <person name="Podicherti R."/>
            <person name="Tsui H.-C.T."/>
            <person name="Winkler M.E."/>
        </authorList>
    </citation>
    <scope>NUCLEOTIDE SEQUENCE</scope>
</reference>
<dbReference type="InterPro" id="IPR014721">
    <property type="entry name" value="Ribsml_uS5_D2-typ_fold_subgr"/>
</dbReference>
<organism evidence="1">
    <name type="scientific">marine metagenome</name>
    <dbReference type="NCBI Taxonomy" id="408172"/>
    <lineage>
        <taxon>unclassified sequences</taxon>
        <taxon>metagenomes</taxon>
        <taxon>ecological metagenomes</taxon>
    </lineage>
</organism>
<dbReference type="SUPFAM" id="SSF54211">
    <property type="entry name" value="Ribosomal protein S5 domain 2-like"/>
    <property type="match status" value="1"/>
</dbReference>
<dbReference type="Pfam" id="PF13541">
    <property type="entry name" value="ChlI"/>
    <property type="match status" value="1"/>
</dbReference>
<dbReference type="GO" id="GO:0005829">
    <property type="term" value="C:cytosol"/>
    <property type="evidence" value="ECO:0007669"/>
    <property type="project" value="TreeGrafter"/>
</dbReference>
<name>A0A382TE89_9ZZZZ</name>
<proteinExistence type="predicted"/>
<evidence type="ECO:0000313" key="1">
    <source>
        <dbReference type="EMBL" id="SVD20115.1"/>
    </source>
</evidence>
<dbReference type="PANTHER" id="PTHR32472:SF10">
    <property type="entry name" value="DNA REPAIR PROTEIN RADA-LIKE PROTEIN"/>
    <property type="match status" value="1"/>
</dbReference>
<dbReference type="InterPro" id="IPR020568">
    <property type="entry name" value="Ribosomal_Su5_D2-typ_SF"/>
</dbReference>
<dbReference type="EMBL" id="UINC01135765">
    <property type="protein sequence ID" value="SVD20115.1"/>
    <property type="molecule type" value="Genomic_DNA"/>
</dbReference>
<dbReference type="Gene3D" id="3.30.230.10">
    <property type="match status" value="1"/>
</dbReference>